<name>A0A9W5WW50_BABOV</name>
<evidence type="ECO:0000313" key="3">
    <source>
        <dbReference type="EMBL" id="GFE55616.1"/>
    </source>
</evidence>
<evidence type="ECO:0000256" key="2">
    <source>
        <dbReference type="SAM" id="SignalP"/>
    </source>
</evidence>
<protein>
    <submittedName>
        <fullName evidence="3">Selenocysteine-specific elongation factor selB, putative</fullName>
    </submittedName>
</protein>
<accession>A0A9W5WW50</accession>
<dbReference type="GO" id="GO:0003746">
    <property type="term" value="F:translation elongation factor activity"/>
    <property type="evidence" value="ECO:0007669"/>
    <property type="project" value="UniProtKB-KW"/>
</dbReference>
<keyword evidence="4" id="KW-1185">Reference proteome</keyword>
<proteinExistence type="predicted"/>
<dbReference type="EMBL" id="BLIY01000023">
    <property type="protein sequence ID" value="GFE55616.1"/>
    <property type="molecule type" value="Genomic_DNA"/>
</dbReference>
<feature type="signal peptide" evidence="2">
    <location>
        <begin position="1"/>
        <end position="19"/>
    </location>
</feature>
<evidence type="ECO:0000313" key="4">
    <source>
        <dbReference type="Proteomes" id="UP001057455"/>
    </source>
</evidence>
<feature type="region of interest" description="Disordered" evidence="1">
    <location>
        <begin position="139"/>
        <end position="175"/>
    </location>
</feature>
<evidence type="ECO:0000256" key="1">
    <source>
        <dbReference type="SAM" id="MobiDB-lite"/>
    </source>
</evidence>
<keyword evidence="3" id="KW-0648">Protein biosynthesis</keyword>
<dbReference type="AlphaFoldDB" id="A0A9W5WW50"/>
<feature type="chain" id="PRO_5040743158" evidence="2">
    <location>
        <begin position="20"/>
        <end position="372"/>
    </location>
</feature>
<keyword evidence="2" id="KW-0732">Signal</keyword>
<gene>
    <name evidence="3" type="ORF">BaOVIS_030200</name>
</gene>
<comment type="caution">
    <text evidence="3">The sequence shown here is derived from an EMBL/GenBank/DDBJ whole genome shotgun (WGS) entry which is preliminary data.</text>
</comment>
<keyword evidence="3" id="KW-0251">Elongation factor</keyword>
<dbReference type="OrthoDB" id="365771at2759"/>
<organism evidence="3 4">
    <name type="scientific">Babesia ovis</name>
    <dbReference type="NCBI Taxonomy" id="5869"/>
    <lineage>
        <taxon>Eukaryota</taxon>
        <taxon>Sar</taxon>
        <taxon>Alveolata</taxon>
        <taxon>Apicomplexa</taxon>
        <taxon>Aconoidasida</taxon>
        <taxon>Piroplasmida</taxon>
        <taxon>Babesiidae</taxon>
        <taxon>Babesia</taxon>
    </lineage>
</organism>
<dbReference type="Proteomes" id="UP001057455">
    <property type="component" value="Unassembled WGS sequence"/>
</dbReference>
<reference evidence="3" key="1">
    <citation type="submission" date="2019-12" db="EMBL/GenBank/DDBJ databases">
        <title>Genome sequence of Babesia ovis.</title>
        <authorList>
            <person name="Yamagishi J."/>
            <person name="Sevinc F."/>
            <person name="Xuan X."/>
        </authorList>
    </citation>
    <scope>NUCLEOTIDE SEQUENCE</scope>
    <source>
        <strain evidence="3">Selcuk</strain>
    </source>
</reference>
<feature type="compositionally biased region" description="Polar residues" evidence="1">
    <location>
        <begin position="143"/>
        <end position="175"/>
    </location>
</feature>
<sequence length="372" mass="41664">MANTFRLLALALFCGVVKCHLNAPVEAPVNGEHDVSLPNVSSNKETIHFGDYKPTQHQINVAKQTIADEDSRETMKKLVDILRQSTSDDSSPETIEEYTDKFDNEPVADAAFSTDDKEVEAVDGLEETREEATPIADIHPQEPTINNHPQEPTTNNHLQEPTTNNHLQEPTTNNHLQQPVTEGVHKEMVNEVKEPVTNNHLQESTTNNHLPEPITNIHPQEPITNNHLPEPTTNNHQQEIHIHEQHNVDHHQTVQHMAASVHPHVGIKDLEKTSELGALGVVKSLCDLLMRSPEYINLCKDPAVQEIIRNHPNILEEQYHVKIFGQHKELNSGDVVSDLKDNHTVDQSMRYVIAKICVGPLPAACQKVVAQV</sequence>